<dbReference type="GO" id="GO:0005634">
    <property type="term" value="C:nucleus"/>
    <property type="evidence" value="ECO:0007669"/>
    <property type="project" value="TreeGrafter"/>
</dbReference>
<dbReference type="EMBL" id="MN740350">
    <property type="protein sequence ID" value="QHU01937.1"/>
    <property type="molecule type" value="Genomic_DNA"/>
</dbReference>
<dbReference type="PANTHER" id="PTHR46116">
    <property type="entry name" value="(E3-INDEPENDENT) E2 UBIQUITIN-CONJUGATING ENZYME"/>
    <property type="match status" value="1"/>
</dbReference>
<dbReference type="SUPFAM" id="SSF54495">
    <property type="entry name" value="UBC-like"/>
    <property type="match status" value="1"/>
</dbReference>
<accession>A0A6C0JBK1</accession>
<evidence type="ECO:0000256" key="11">
    <source>
        <dbReference type="ARBA" id="ARBA00042401"/>
    </source>
</evidence>
<evidence type="ECO:0000259" key="12">
    <source>
        <dbReference type="PROSITE" id="PS50127"/>
    </source>
</evidence>
<protein>
    <recommendedName>
        <fullName evidence="8">Ubiquitin-conjugating enzyme E2 Z</fullName>
    </recommendedName>
    <alternativeName>
        <fullName evidence="9">E2 ubiquitin-conjugating enzyme Z</fullName>
    </alternativeName>
    <alternativeName>
        <fullName evidence="11">Ubiquitin carrier protein Z</fullName>
    </alternativeName>
    <alternativeName>
        <fullName evidence="10">Ubiquitin-protein ligase Z</fullName>
    </alternativeName>
</protein>
<dbReference type="Gene3D" id="3.10.110.10">
    <property type="entry name" value="Ubiquitin Conjugating Enzyme"/>
    <property type="match status" value="1"/>
</dbReference>
<evidence type="ECO:0000256" key="10">
    <source>
        <dbReference type="ARBA" id="ARBA00042316"/>
    </source>
</evidence>
<keyword evidence="7" id="KW-0067">ATP-binding</keyword>
<evidence type="ECO:0000256" key="1">
    <source>
        <dbReference type="ARBA" id="ARBA00004496"/>
    </source>
</evidence>
<feature type="domain" description="UBC core" evidence="12">
    <location>
        <begin position="6"/>
        <end position="165"/>
    </location>
</feature>
<dbReference type="GO" id="GO:0004869">
    <property type="term" value="F:cysteine-type endopeptidase inhibitor activity"/>
    <property type="evidence" value="ECO:0007669"/>
    <property type="project" value="TreeGrafter"/>
</dbReference>
<evidence type="ECO:0000256" key="9">
    <source>
        <dbReference type="ARBA" id="ARBA00041798"/>
    </source>
</evidence>
<reference evidence="13" key="1">
    <citation type="journal article" date="2020" name="Nature">
        <title>Giant virus diversity and host interactions through global metagenomics.</title>
        <authorList>
            <person name="Schulz F."/>
            <person name="Roux S."/>
            <person name="Paez-Espino D."/>
            <person name="Jungbluth S."/>
            <person name="Walsh D.A."/>
            <person name="Denef V.J."/>
            <person name="McMahon K.D."/>
            <person name="Konstantinidis K.T."/>
            <person name="Eloe-Fadrosh E.A."/>
            <person name="Kyrpides N.C."/>
            <person name="Woyke T."/>
        </authorList>
    </citation>
    <scope>NUCLEOTIDE SEQUENCE</scope>
    <source>
        <strain evidence="13">GVMAG-M-3300025880-56</strain>
    </source>
</reference>
<name>A0A6C0JBK1_9ZZZZ</name>
<evidence type="ECO:0000256" key="8">
    <source>
        <dbReference type="ARBA" id="ARBA00039894"/>
    </source>
</evidence>
<dbReference type="GO" id="GO:0016740">
    <property type="term" value="F:transferase activity"/>
    <property type="evidence" value="ECO:0007669"/>
    <property type="project" value="UniProtKB-KW"/>
</dbReference>
<keyword evidence="3" id="KW-0808">Transferase</keyword>
<dbReference type="PANTHER" id="PTHR46116:SF26">
    <property type="entry name" value="UBIQUITIN-CONJUGATING ENZYME E2 Z"/>
    <property type="match status" value="1"/>
</dbReference>
<dbReference type="PROSITE" id="PS50127">
    <property type="entry name" value="UBC_2"/>
    <property type="match status" value="1"/>
</dbReference>
<dbReference type="GO" id="GO:0043066">
    <property type="term" value="P:negative regulation of apoptotic process"/>
    <property type="evidence" value="ECO:0007669"/>
    <property type="project" value="TreeGrafter"/>
</dbReference>
<keyword evidence="4" id="KW-0053">Apoptosis</keyword>
<dbReference type="GO" id="GO:0006915">
    <property type="term" value="P:apoptotic process"/>
    <property type="evidence" value="ECO:0007669"/>
    <property type="project" value="UniProtKB-KW"/>
</dbReference>
<evidence type="ECO:0000256" key="6">
    <source>
        <dbReference type="ARBA" id="ARBA00022786"/>
    </source>
</evidence>
<evidence type="ECO:0000256" key="3">
    <source>
        <dbReference type="ARBA" id="ARBA00022679"/>
    </source>
</evidence>
<dbReference type="AlphaFoldDB" id="A0A6C0JBK1"/>
<keyword evidence="6" id="KW-0833">Ubl conjugation pathway</keyword>
<dbReference type="GO" id="GO:0005737">
    <property type="term" value="C:cytoplasm"/>
    <property type="evidence" value="ECO:0007669"/>
    <property type="project" value="UniProtKB-SubCell"/>
</dbReference>
<dbReference type="InterPro" id="IPR016135">
    <property type="entry name" value="UBQ-conjugating_enzyme/RWD"/>
</dbReference>
<evidence type="ECO:0000256" key="2">
    <source>
        <dbReference type="ARBA" id="ARBA00022490"/>
    </source>
</evidence>
<evidence type="ECO:0000256" key="7">
    <source>
        <dbReference type="ARBA" id="ARBA00022840"/>
    </source>
</evidence>
<proteinExistence type="predicted"/>
<sequence>MSFTFAAIRRIKKDVEQIFKDSEEGIMVYWDQKDMGKLHAIIVGPKDTPHEGGFFHISLDFPKTYPFFPPIVKFHTTDGGKISFNNHIFKDGSICLSILNTGGGKDSWAASLTLSGVLVSIRSLLNENYYNESGIGGSKVETQNITTNKLNTFRVAICQALENANTLPGDLGEKILTKALENKQTYYTLLDNISYDNQIKNDYKKRLDKIFR</sequence>
<organism evidence="13">
    <name type="scientific">viral metagenome</name>
    <dbReference type="NCBI Taxonomy" id="1070528"/>
    <lineage>
        <taxon>unclassified sequences</taxon>
        <taxon>metagenomes</taxon>
        <taxon>organismal metagenomes</taxon>
    </lineage>
</organism>
<dbReference type="Pfam" id="PF00179">
    <property type="entry name" value="UQ_con"/>
    <property type="match status" value="1"/>
</dbReference>
<evidence type="ECO:0000256" key="5">
    <source>
        <dbReference type="ARBA" id="ARBA00022741"/>
    </source>
</evidence>
<comment type="subcellular location">
    <subcellularLocation>
        <location evidence="1">Cytoplasm</location>
    </subcellularLocation>
</comment>
<keyword evidence="5" id="KW-0547">Nucleotide-binding</keyword>
<dbReference type="GO" id="GO:0005524">
    <property type="term" value="F:ATP binding"/>
    <property type="evidence" value="ECO:0007669"/>
    <property type="project" value="UniProtKB-KW"/>
</dbReference>
<evidence type="ECO:0000256" key="4">
    <source>
        <dbReference type="ARBA" id="ARBA00022703"/>
    </source>
</evidence>
<dbReference type="SMART" id="SM00212">
    <property type="entry name" value="UBCc"/>
    <property type="match status" value="1"/>
</dbReference>
<keyword evidence="2" id="KW-0963">Cytoplasm</keyword>
<dbReference type="InterPro" id="IPR000608">
    <property type="entry name" value="UBC"/>
</dbReference>
<evidence type="ECO:0000313" key="13">
    <source>
        <dbReference type="EMBL" id="QHU01937.1"/>
    </source>
</evidence>